<dbReference type="GO" id="GO:0005634">
    <property type="term" value="C:nucleus"/>
    <property type="evidence" value="ECO:0007669"/>
    <property type="project" value="InterPro"/>
</dbReference>
<protein>
    <submittedName>
        <fullName evidence="4">Uncharacterized protein</fullName>
    </submittedName>
</protein>
<dbReference type="Proteomes" id="UP000728185">
    <property type="component" value="Unassembled WGS sequence"/>
</dbReference>
<dbReference type="PANTHER" id="PTHR10814:SF21">
    <property type="entry name" value="PROTEIN GROUCHO"/>
    <property type="match status" value="1"/>
</dbReference>
<proteinExistence type="inferred from homology"/>
<dbReference type="InterPro" id="IPR015943">
    <property type="entry name" value="WD40/YVTN_repeat-like_dom_sf"/>
</dbReference>
<reference evidence="4" key="1">
    <citation type="submission" date="2019-05" db="EMBL/GenBank/DDBJ databases">
        <title>Annotation for the trematode Fasciolopsis buski.</title>
        <authorList>
            <person name="Choi Y.-J."/>
        </authorList>
    </citation>
    <scope>NUCLEOTIDE SEQUENCE</scope>
    <source>
        <strain evidence="4">HT</strain>
        <tissue evidence="4">Whole worm</tissue>
    </source>
</reference>
<dbReference type="EMBL" id="LUCM01010324">
    <property type="protein sequence ID" value="KAA0185641.1"/>
    <property type="molecule type" value="Genomic_DNA"/>
</dbReference>
<feature type="compositionally biased region" description="Low complexity" evidence="3">
    <location>
        <begin position="446"/>
        <end position="468"/>
    </location>
</feature>
<feature type="region of interest" description="Disordered" evidence="3">
    <location>
        <begin position="443"/>
        <end position="468"/>
    </location>
</feature>
<feature type="repeat" description="WD" evidence="2">
    <location>
        <begin position="747"/>
        <end position="788"/>
    </location>
</feature>
<dbReference type="SMART" id="SM00320">
    <property type="entry name" value="WD40"/>
    <property type="match status" value="6"/>
</dbReference>
<dbReference type="PROSITE" id="PS50294">
    <property type="entry name" value="WD_REPEATS_REGION"/>
    <property type="match status" value="1"/>
</dbReference>
<dbReference type="GO" id="GO:0090090">
    <property type="term" value="P:negative regulation of canonical Wnt signaling pathway"/>
    <property type="evidence" value="ECO:0007669"/>
    <property type="project" value="TreeGrafter"/>
</dbReference>
<feature type="region of interest" description="Disordered" evidence="3">
    <location>
        <begin position="116"/>
        <end position="228"/>
    </location>
</feature>
<feature type="compositionally biased region" description="Pro residues" evidence="3">
    <location>
        <begin position="132"/>
        <end position="142"/>
    </location>
</feature>
<comment type="caution">
    <text evidence="4">The sequence shown here is derived from an EMBL/GenBank/DDBJ whole genome shotgun (WGS) entry which is preliminary data.</text>
</comment>
<dbReference type="OrthoDB" id="2624652at2759"/>
<accession>A0A8E0VD82</accession>
<dbReference type="GO" id="GO:0005667">
    <property type="term" value="C:transcription regulator complex"/>
    <property type="evidence" value="ECO:0007669"/>
    <property type="project" value="TreeGrafter"/>
</dbReference>
<name>A0A8E0VD82_9TREM</name>
<dbReference type="AlphaFoldDB" id="A0A8E0VD82"/>
<dbReference type="PROSITE" id="PS50082">
    <property type="entry name" value="WD_REPEATS_2"/>
    <property type="match status" value="1"/>
</dbReference>
<keyword evidence="2" id="KW-0853">WD repeat</keyword>
<feature type="compositionally biased region" description="Polar residues" evidence="3">
    <location>
        <begin position="153"/>
        <end position="167"/>
    </location>
</feature>
<evidence type="ECO:0000313" key="4">
    <source>
        <dbReference type="EMBL" id="KAA0185641.1"/>
    </source>
</evidence>
<evidence type="ECO:0000256" key="1">
    <source>
        <dbReference type="ARBA" id="ARBA00005969"/>
    </source>
</evidence>
<dbReference type="Gene3D" id="2.130.10.10">
    <property type="entry name" value="YVTN repeat-like/Quinoprotein amine dehydrogenase"/>
    <property type="match status" value="1"/>
</dbReference>
<evidence type="ECO:0000313" key="5">
    <source>
        <dbReference type="Proteomes" id="UP000728185"/>
    </source>
</evidence>
<feature type="compositionally biased region" description="Basic and acidic residues" evidence="3">
    <location>
        <begin position="170"/>
        <end position="187"/>
    </location>
</feature>
<keyword evidence="5" id="KW-1185">Reference proteome</keyword>
<gene>
    <name evidence="4" type="ORF">FBUS_04789</name>
</gene>
<dbReference type="InterPro" id="IPR001680">
    <property type="entry name" value="WD40_rpt"/>
</dbReference>
<dbReference type="PANTHER" id="PTHR10814">
    <property type="entry name" value="TRANSDUCIN-LIKE ENHANCER PROTEIN"/>
    <property type="match status" value="1"/>
</dbReference>
<dbReference type="SUPFAM" id="SSF50978">
    <property type="entry name" value="WD40 repeat-like"/>
    <property type="match status" value="1"/>
</dbReference>
<feature type="region of interest" description="Disordered" evidence="3">
    <location>
        <begin position="273"/>
        <end position="344"/>
    </location>
</feature>
<feature type="compositionally biased region" description="Basic and acidic residues" evidence="3">
    <location>
        <begin position="273"/>
        <end position="287"/>
    </location>
</feature>
<evidence type="ECO:0000256" key="3">
    <source>
        <dbReference type="SAM" id="MobiDB-lite"/>
    </source>
</evidence>
<sequence>MAAAMAAAAAASQGGSPGSFGAPGCLSPSLTSAAASGLPGGPPGSMDPHSLMATMASFAAAQAAAAAAAAAASAGMNTSDLSGLTAGSTIGPMGSPGNSANGLINLSGSGLMGSMPFPMPGPGTLPGLTSPFPNPPLPPPKSSTPVSGRRASSHSPGLNDLTVSHSAGQPDEKRRKTERLSISEDKSNALMVSDDNTLHPRGKNVSAHPTSGRHTPLTKPNGVVNSASSATKVGSNVTSIANSTVASNLTVATTSSAVPLNTISSSADHVFRESQDHVNSGEKKEANDSPPVLCANALPNGPDSRGITPSPHTLSNGGSVDMGPHSNPGSNGYLKAANSPLPHSTKVLTPASVDTSNAISPLPSSNPLNMNPVNLPGVGAVALSPPHLTSSDGLSLHSDAFPLSSGQTYPVLSNGGTIAGIPNGILSGSGNFDSCFPRVLPPPPSSSSSFSPSSSSVPTCSASSTSSSTSANASNAAAAVVAAAAAAAAAVAAAASGAPSSLLPGALPNATINNQSTSSCQPMLFDPTYTNAALASANVGNLNRSPYSFILMDNQPPAPVPFSPDAFFAPGVPHQAKSVHILDHGEVVCAVTINNIARHVYTGGKGTVKVWDLAQITSHNIGAGGIVASSNSPVSNTVGSSPSSSLGLTPSTKLCLASLDCLQRDKYVRSIKLTQDGRTLLVGGESSILSIWDLGSPSPRAKCELSFSAPACYALAVSPDGKLCFSCCSNGNIGVWDIHNGILVRQYQGHSEGASCVDIRPDGTKLWTGGLDKTVRCWDLRDHSQVNQFDLSAQVFSLGYCPSGDWLAVGLETDQVEVFSPNHPERYQLTLHESCVLSLRFAHSGLWFTSTGKDHCLYGWRTPYGANLFQVCEKIFCSIFSIPLVFL</sequence>
<dbReference type="Pfam" id="PF00400">
    <property type="entry name" value="WD40"/>
    <property type="match status" value="4"/>
</dbReference>
<evidence type="ECO:0000256" key="2">
    <source>
        <dbReference type="PROSITE-ProRule" id="PRU00221"/>
    </source>
</evidence>
<dbReference type="InterPro" id="IPR036322">
    <property type="entry name" value="WD40_repeat_dom_sf"/>
</dbReference>
<dbReference type="GO" id="GO:0003714">
    <property type="term" value="F:transcription corepressor activity"/>
    <property type="evidence" value="ECO:0007669"/>
    <property type="project" value="TreeGrafter"/>
</dbReference>
<dbReference type="InterPro" id="IPR009146">
    <property type="entry name" value="Groucho_enhance"/>
</dbReference>
<organism evidence="4 5">
    <name type="scientific">Fasciolopsis buskii</name>
    <dbReference type="NCBI Taxonomy" id="27845"/>
    <lineage>
        <taxon>Eukaryota</taxon>
        <taxon>Metazoa</taxon>
        <taxon>Spiralia</taxon>
        <taxon>Lophotrochozoa</taxon>
        <taxon>Platyhelminthes</taxon>
        <taxon>Trematoda</taxon>
        <taxon>Digenea</taxon>
        <taxon>Plagiorchiida</taxon>
        <taxon>Echinostomata</taxon>
        <taxon>Echinostomatoidea</taxon>
        <taxon>Fasciolidae</taxon>
        <taxon>Fasciolopsis</taxon>
    </lineage>
</organism>
<dbReference type="PRINTS" id="PR01850">
    <property type="entry name" value="GROUCHOFAMLY"/>
</dbReference>
<comment type="similarity">
    <text evidence="1">Belongs to the WD repeat Groucho/TLE family.</text>
</comment>